<dbReference type="RefSeq" id="XP_067712722.1">
    <property type="nucleotide sequence ID" value="XM_067856621.1"/>
</dbReference>
<feature type="region of interest" description="Disordered" evidence="1">
    <location>
        <begin position="439"/>
        <end position="558"/>
    </location>
</feature>
<organism evidence="2 3">
    <name type="scientific">Babesia caballi</name>
    <dbReference type="NCBI Taxonomy" id="5871"/>
    <lineage>
        <taxon>Eukaryota</taxon>
        <taxon>Sar</taxon>
        <taxon>Alveolata</taxon>
        <taxon>Apicomplexa</taxon>
        <taxon>Aconoidasida</taxon>
        <taxon>Piroplasmida</taxon>
        <taxon>Babesiidae</taxon>
        <taxon>Babesia</taxon>
    </lineage>
</organism>
<dbReference type="Proteomes" id="UP001497744">
    <property type="component" value="Unassembled WGS sequence"/>
</dbReference>
<evidence type="ECO:0000313" key="2">
    <source>
        <dbReference type="EMBL" id="GIX60651.1"/>
    </source>
</evidence>
<accession>A0AAV4LLK4</accession>
<evidence type="ECO:0000313" key="3">
    <source>
        <dbReference type="Proteomes" id="UP001497744"/>
    </source>
</evidence>
<proteinExistence type="predicted"/>
<comment type="caution">
    <text evidence="2">The sequence shown here is derived from an EMBL/GenBank/DDBJ whole genome shotgun (WGS) entry which is preliminary data.</text>
</comment>
<sequence>MTADSNAVITPKTLKDALDFLSKLHTLNLGDTVGKALQNKVEANIKTLSAIDGIITLSFTEELTDNVKEVLQGVASLRSVIVNNGDSYGSYQSFAIDGCTDECTTILLEILPNLYNTLFYLYFQVTPSFKRRGSGEWETQTCKNDPANDDYLHEWLIGKQGIPSSRTSSAAVLPGGYGEGELSTKSGDDLHNILFGFVDGEGEETSFSKLIVTIISASDLTEASTAATVIWVVAFCKAVVEGVFSEKSEHRINTCISIACSNVLTNIRRIAPEGSTGSNLIALCEGTVDYCTRNTQSDDFDVYVEWLKKHLLTVIGNLQQMGSACQNWDNLSFDQGTHAGPFAYGFMFGKGWENGAINGRNRLSNTIEKLTEQSELRGSLWTLLKCINPEAEIIVDNKQPQQEAPAAEAVGAAANHAATSGHVSGSVAVSGMVSETHGDASVASAAGEVQTGRQNAQSSGGSTGATISSDGAQSTSTSEGQRNDEIQSNAQETRGTTEAADPQSASGSGSLNESASHPTDTNTGAVQHQQSAAITQTGSSGGTNKSTNGDSITNDKGSDTSTITIGSAAGGVALLGGGGAALYFLNVGGIKTLITGVP</sequence>
<gene>
    <name evidence="2" type="ORF">BcabD6B2_00860</name>
</gene>
<feature type="compositionally biased region" description="Low complexity" evidence="1">
    <location>
        <begin position="458"/>
        <end position="472"/>
    </location>
</feature>
<feature type="compositionally biased region" description="Polar residues" evidence="1">
    <location>
        <begin position="503"/>
        <end position="534"/>
    </location>
</feature>
<reference evidence="2 3" key="1">
    <citation type="submission" date="2021-06" db="EMBL/GenBank/DDBJ databases">
        <title>Genome sequence of Babesia caballi.</title>
        <authorList>
            <person name="Yamagishi J."/>
            <person name="Kidaka T."/>
            <person name="Ochi A."/>
        </authorList>
    </citation>
    <scope>NUCLEOTIDE SEQUENCE [LARGE SCALE GENOMIC DNA]</scope>
    <source>
        <strain evidence="2">USDA-D6B2</strain>
    </source>
</reference>
<evidence type="ECO:0000256" key="1">
    <source>
        <dbReference type="SAM" id="MobiDB-lite"/>
    </source>
</evidence>
<dbReference type="EMBL" id="BPLF01000001">
    <property type="protein sequence ID" value="GIX60651.1"/>
    <property type="molecule type" value="Genomic_DNA"/>
</dbReference>
<protein>
    <submittedName>
        <fullName evidence="2">Secreted antigen 1</fullName>
    </submittedName>
</protein>
<name>A0AAV4LLK4_BABCB</name>
<keyword evidence="3" id="KW-1185">Reference proteome</keyword>
<feature type="compositionally biased region" description="Low complexity" evidence="1">
    <location>
        <begin position="535"/>
        <end position="551"/>
    </location>
</feature>
<dbReference type="AlphaFoldDB" id="A0AAV4LLK4"/>
<feature type="compositionally biased region" description="Polar residues" evidence="1">
    <location>
        <begin position="473"/>
        <end position="496"/>
    </location>
</feature>
<dbReference type="GeneID" id="94192134"/>